<sequence length="207" mass="22996">MKKFLYCCTACLFSFIASSQDTTAVAAEKPVEKTVSAVPQIRFYGFYPIHFGDQQFADAYNANPGFGFNISPIRYKDLRLLLGFERSTYKVDNHTLIAQPVDQSSYQSLFAAVSYSIGSETSFCIKPTLGAGVSMLYLKIGNERFGNQPASDLRAGLTADWAVYKHLSVFLTANYVHSNIDVDTAQELHDFYSKANSVQVGFGLMIR</sequence>
<accession>A0A7Y9C6N8</accession>
<evidence type="ECO:0000256" key="1">
    <source>
        <dbReference type="SAM" id="SignalP"/>
    </source>
</evidence>
<organism evidence="2 3">
    <name type="scientific">Flavobacterium agri</name>
    <dbReference type="NCBI Taxonomy" id="2743471"/>
    <lineage>
        <taxon>Bacteria</taxon>
        <taxon>Pseudomonadati</taxon>
        <taxon>Bacteroidota</taxon>
        <taxon>Flavobacteriia</taxon>
        <taxon>Flavobacteriales</taxon>
        <taxon>Flavobacteriaceae</taxon>
        <taxon>Flavobacterium</taxon>
    </lineage>
</organism>
<dbReference type="Proteomes" id="UP000535020">
    <property type="component" value="Unassembled WGS sequence"/>
</dbReference>
<evidence type="ECO:0008006" key="4">
    <source>
        <dbReference type="Google" id="ProtNLM"/>
    </source>
</evidence>
<reference evidence="2 3" key="1">
    <citation type="submission" date="2020-07" db="EMBL/GenBank/DDBJ databases">
        <authorList>
            <person name="Sun Q."/>
        </authorList>
    </citation>
    <scope>NUCLEOTIDE SEQUENCE [LARGE SCALE GENOMIC DNA]</scope>
    <source>
        <strain evidence="2 3">MAH-1</strain>
    </source>
</reference>
<name>A0A7Y9C6N8_9FLAO</name>
<dbReference type="EMBL" id="JACBJI010000007">
    <property type="protein sequence ID" value="NYA72300.1"/>
    <property type="molecule type" value="Genomic_DNA"/>
</dbReference>
<feature type="chain" id="PRO_5030765083" description="Outer membrane protein beta-barrel domain-containing protein" evidence="1">
    <location>
        <begin position="20"/>
        <end position="207"/>
    </location>
</feature>
<proteinExistence type="predicted"/>
<comment type="caution">
    <text evidence="2">The sequence shown here is derived from an EMBL/GenBank/DDBJ whole genome shotgun (WGS) entry which is preliminary data.</text>
</comment>
<evidence type="ECO:0000313" key="2">
    <source>
        <dbReference type="EMBL" id="NYA72300.1"/>
    </source>
</evidence>
<keyword evidence="1" id="KW-0732">Signal</keyword>
<protein>
    <recommendedName>
        <fullName evidence="4">Outer membrane protein beta-barrel domain-containing protein</fullName>
    </recommendedName>
</protein>
<dbReference type="RefSeq" id="WP_176007104.1">
    <property type="nucleotide sequence ID" value="NZ_JABWMI010000018.1"/>
</dbReference>
<feature type="signal peptide" evidence="1">
    <location>
        <begin position="1"/>
        <end position="19"/>
    </location>
</feature>
<dbReference type="AlphaFoldDB" id="A0A7Y9C6N8"/>
<gene>
    <name evidence="2" type="ORF">HZF10_15325</name>
</gene>
<keyword evidence="3" id="KW-1185">Reference proteome</keyword>
<evidence type="ECO:0000313" key="3">
    <source>
        <dbReference type="Proteomes" id="UP000535020"/>
    </source>
</evidence>